<dbReference type="Proteomes" id="UP000268321">
    <property type="component" value="Unassembled WGS sequence"/>
</dbReference>
<reference evidence="2" key="1">
    <citation type="journal article" date="2018" name="Nat. Microbiol.">
        <title>Leveraging single-cell genomics to expand the fungal tree of life.</title>
        <authorList>
            <person name="Ahrendt S.R."/>
            <person name="Quandt C.A."/>
            <person name="Ciobanu D."/>
            <person name="Clum A."/>
            <person name="Salamov A."/>
            <person name="Andreopoulos B."/>
            <person name="Cheng J.F."/>
            <person name="Woyke T."/>
            <person name="Pelin A."/>
            <person name="Henrissat B."/>
            <person name="Reynolds N.K."/>
            <person name="Benny G.L."/>
            <person name="Smith M.E."/>
            <person name="James T.Y."/>
            <person name="Grigoriev I.V."/>
        </authorList>
    </citation>
    <scope>NUCLEOTIDE SEQUENCE [LARGE SCALE GENOMIC DNA]</scope>
    <source>
        <strain evidence="2">Baker2002</strain>
    </source>
</reference>
<gene>
    <name evidence="1" type="ORF">METBISCDRAFT_25307</name>
</gene>
<accession>A0A4P9ZHT4</accession>
<dbReference type="EMBL" id="ML004429">
    <property type="protein sequence ID" value="RKP32724.1"/>
    <property type="molecule type" value="Genomic_DNA"/>
</dbReference>
<name>A0A4P9ZHT4_9ASCO</name>
<keyword evidence="2" id="KW-1185">Reference proteome</keyword>
<dbReference type="AlphaFoldDB" id="A0A4P9ZHT4"/>
<protein>
    <submittedName>
        <fullName evidence="1">Uncharacterized protein</fullName>
    </submittedName>
</protein>
<sequence length="195" mass="21793">MAVAGSSADIFDSQRQRIYLFRLALGLQVVSNIYRLFGRLAVVAGSTAEVALFYRNTVGKGGWIDFLAEKSSPSFSFLPGFLSRFQLKPQLADTDPVRILILGKISGYKCVIHFEDDHTRLLWRADEQKLYTISGLLTHEVVVISDSYTDASPTGKPTITDYLVDVKPGLINPYLAVCICLYCLLLEDEKYNKTN</sequence>
<proteinExistence type="predicted"/>
<evidence type="ECO:0000313" key="2">
    <source>
        <dbReference type="Proteomes" id="UP000268321"/>
    </source>
</evidence>
<evidence type="ECO:0000313" key="1">
    <source>
        <dbReference type="EMBL" id="RKP32724.1"/>
    </source>
</evidence>
<organism evidence="1 2">
    <name type="scientific">Metschnikowia bicuspidata</name>
    <dbReference type="NCBI Taxonomy" id="27322"/>
    <lineage>
        <taxon>Eukaryota</taxon>
        <taxon>Fungi</taxon>
        <taxon>Dikarya</taxon>
        <taxon>Ascomycota</taxon>
        <taxon>Saccharomycotina</taxon>
        <taxon>Pichiomycetes</taxon>
        <taxon>Metschnikowiaceae</taxon>
        <taxon>Metschnikowia</taxon>
    </lineage>
</organism>